<keyword evidence="1" id="KW-0472">Membrane</keyword>
<dbReference type="OrthoDB" id="8480759at2"/>
<evidence type="ECO:0000313" key="2">
    <source>
        <dbReference type="EMBL" id="PZX64629.1"/>
    </source>
</evidence>
<sequence length="636" mass="70531">MKKLSSFITPPPRSIRETNAVKIICFYILFSMVGFLFGCRKYDSLPNIKSPNYAQLQQQFFNTNTTNDTVIKKLAADIRRQDSMFHFLPDFITKNGIPRWDKVIYSSNHSNSGNQLSTYGVNAAGSLTKHSQSSTNEGSQGIFFIPLQAQNANTIQSYIVAYKHNDNLYTYRLYNRDSLNAIQPKTVEAKNNLLNTQAMFGYFEKEINNQKVLEVKTPIEGKIRDVAVVFNASKQTNTKSTQSSKGTMVAGGCEMSIEVTISYSFEVTLDGNTVYFTESYSVTLTIIIDCTGGGSCSCATPRDNIIDGVGGNGNTNGNWWDYGTGYPYFPWNPSGISGGSGPYEPDWSWWWTGFGGGGGGATPLQNFVTTLSPSQTYFWNDPNNFFIVSTLTNRLNQSNYSLEEQDFVRWAIDYLSNNPSVNFQDFYNQFLSPDEGLDESSDLSFWDVPNNTFPPQNLPAWSSFESAYPKRSDPLYDSPAKLYASIGGAVLTKVGPNSTANTCAARVSKALNYSGVNIPHIPNQTYQGSDGKYYFLGAENLNRWMRKTFGCANPNTAIGEYYNANSVHYNASQAGTKGANLPSLLTGIKGIYSMVSSNYNWATGHADILFPNATCDPNGGCHFDGPIRYIDVWKLQ</sequence>
<gene>
    <name evidence="2" type="ORF">LX80_00826</name>
</gene>
<keyword evidence="1" id="KW-0812">Transmembrane</keyword>
<dbReference type="Proteomes" id="UP000249720">
    <property type="component" value="Unassembled WGS sequence"/>
</dbReference>
<proteinExistence type="predicted"/>
<accession>A0A2W7SC49</accession>
<dbReference type="Gene3D" id="3.90.1720.70">
    <property type="match status" value="1"/>
</dbReference>
<evidence type="ECO:0000313" key="3">
    <source>
        <dbReference type="Proteomes" id="UP000249720"/>
    </source>
</evidence>
<keyword evidence="3" id="KW-1185">Reference proteome</keyword>
<comment type="caution">
    <text evidence="2">The sequence shown here is derived from an EMBL/GenBank/DDBJ whole genome shotgun (WGS) entry which is preliminary data.</text>
</comment>
<dbReference type="InterPro" id="IPR025562">
    <property type="entry name" value="Tae4"/>
</dbReference>
<name>A0A2W7SC49_9BACT</name>
<protein>
    <submittedName>
        <fullName evidence="2">Type VI secretion system (T6SS) effector Tae4 (Amidase)</fullName>
    </submittedName>
</protein>
<organism evidence="2 3">
    <name type="scientific">Hydrotalea sandarakina</name>
    <dbReference type="NCBI Taxonomy" id="1004304"/>
    <lineage>
        <taxon>Bacteria</taxon>
        <taxon>Pseudomonadati</taxon>
        <taxon>Bacteroidota</taxon>
        <taxon>Chitinophagia</taxon>
        <taxon>Chitinophagales</taxon>
        <taxon>Chitinophagaceae</taxon>
        <taxon>Hydrotalea</taxon>
    </lineage>
</organism>
<dbReference type="AlphaFoldDB" id="A0A2W7SC49"/>
<dbReference type="EMBL" id="QKZV01000002">
    <property type="protein sequence ID" value="PZX64629.1"/>
    <property type="molecule type" value="Genomic_DNA"/>
</dbReference>
<feature type="transmembrane region" description="Helical" evidence="1">
    <location>
        <begin position="20"/>
        <end position="38"/>
    </location>
</feature>
<reference evidence="2 3" key="1">
    <citation type="submission" date="2018-06" db="EMBL/GenBank/DDBJ databases">
        <title>Genomic Encyclopedia of Archaeal and Bacterial Type Strains, Phase II (KMG-II): from individual species to whole genera.</title>
        <authorList>
            <person name="Goeker M."/>
        </authorList>
    </citation>
    <scope>NUCLEOTIDE SEQUENCE [LARGE SCALE GENOMIC DNA]</scope>
    <source>
        <strain evidence="2 3">DSM 23241</strain>
    </source>
</reference>
<keyword evidence="1" id="KW-1133">Transmembrane helix</keyword>
<dbReference type="RefSeq" id="WP_111293785.1">
    <property type="nucleotide sequence ID" value="NZ_QKZV01000002.1"/>
</dbReference>
<evidence type="ECO:0000256" key="1">
    <source>
        <dbReference type="SAM" id="Phobius"/>
    </source>
</evidence>
<dbReference type="Pfam" id="PF14113">
    <property type="entry name" value="Tae4"/>
    <property type="match status" value="1"/>
</dbReference>